<organism evidence="2 3">
    <name type="scientific">Thermosporothrix hazakensis</name>
    <dbReference type="NCBI Taxonomy" id="644383"/>
    <lineage>
        <taxon>Bacteria</taxon>
        <taxon>Bacillati</taxon>
        <taxon>Chloroflexota</taxon>
        <taxon>Ktedonobacteria</taxon>
        <taxon>Ktedonobacterales</taxon>
        <taxon>Thermosporotrichaceae</taxon>
        <taxon>Thermosporothrix</taxon>
    </lineage>
</organism>
<protein>
    <submittedName>
        <fullName evidence="2">Uncharacterized protein</fullName>
    </submittedName>
</protein>
<reference evidence="2 3" key="1">
    <citation type="submission" date="2018-06" db="EMBL/GenBank/DDBJ databases">
        <title>Genomic Encyclopedia of Archaeal and Bacterial Type Strains, Phase II (KMG-II): from individual species to whole genera.</title>
        <authorList>
            <person name="Goeker M."/>
        </authorList>
    </citation>
    <scope>NUCLEOTIDE SEQUENCE [LARGE SCALE GENOMIC DNA]</scope>
    <source>
        <strain evidence="2 3">ATCC BAA-1881</strain>
    </source>
</reference>
<comment type="caution">
    <text evidence="2">The sequence shown here is derived from an EMBL/GenBank/DDBJ whole genome shotgun (WGS) entry which is preliminary data.</text>
</comment>
<dbReference type="AlphaFoldDB" id="A0A326UBL3"/>
<keyword evidence="3" id="KW-1185">Reference proteome</keyword>
<feature type="signal peptide" evidence="1">
    <location>
        <begin position="1"/>
        <end position="26"/>
    </location>
</feature>
<dbReference type="Proteomes" id="UP000248806">
    <property type="component" value="Unassembled WGS sequence"/>
</dbReference>
<evidence type="ECO:0000313" key="3">
    <source>
        <dbReference type="Proteomes" id="UP000248806"/>
    </source>
</evidence>
<evidence type="ECO:0000313" key="2">
    <source>
        <dbReference type="EMBL" id="PZW22456.1"/>
    </source>
</evidence>
<sequence length="141" mass="16126">MKRVLLGLVLSLAALFLTTTSVSASAYITWKKGSFVSFSQSAETEDFRVSFVDGRSESEGMNRLSMEFECSRNMGFKVDLYNIGEKRIIGTKEISCSPGARYRGSVWLPIKQVDDYYFRFYRTHGSGTITVISYEYFYYKS</sequence>
<feature type="chain" id="PRO_5016364398" evidence="1">
    <location>
        <begin position="27"/>
        <end position="141"/>
    </location>
</feature>
<gene>
    <name evidence="2" type="ORF">EI42_05478</name>
</gene>
<evidence type="ECO:0000256" key="1">
    <source>
        <dbReference type="SAM" id="SignalP"/>
    </source>
</evidence>
<keyword evidence="1" id="KW-0732">Signal</keyword>
<accession>A0A326UBL3</accession>
<proteinExistence type="predicted"/>
<dbReference type="EMBL" id="QKUF01000033">
    <property type="protein sequence ID" value="PZW22456.1"/>
    <property type="molecule type" value="Genomic_DNA"/>
</dbReference>
<name>A0A326UBL3_THEHA</name>